<dbReference type="AlphaFoldDB" id="D0LJZ0"/>
<dbReference type="Proteomes" id="UP000001880">
    <property type="component" value="Chromosome"/>
</dbReference>
<protein>
    <submittedName>
        <fullName evidence="1">Uncharacterized protein</fullName>
    </submittedName>
</protein>
<name>D0LJZ0_HALO1</name>
<organism evidence="1 2">
    <name type="scientific">Haliangium ochraceum (strain DSM 14365 / JCM 11303 / SMP-2)</name>
    <dbReference type="NCBI Taxonomy" id="502025"/>
    <lineage>
        <taxon>Bacteria</taxon>
        <taxon>Pseudomonadati</taxon>
        <taxon>Myxococcota</taxon>
        <taxon>Polyangia</taxon>
        <taxon>Haliangiales</taxon>
        <taxon>Kofleriaceae</taxon>
        <taxon>Haliangium</taxon>
    </lineage>
</organism>
<evidence type="ECO:0000313" key="2">
    <source>
        <dbReference type="Proteomes" id="UP000001880"/>
    </source>
</evidence>
<evidence type="ECO:0000313" key="1">
    <source>
        <dbReference type="EMBL" id="ACY18497.1"/>
    </source>
</evidence>
<reference evidence="1 2" key="1">
    <citation type="journal article" date="2010" name="Stand. Genomic Sci.">
        <title>Complete genome sequence of Haliangium ochraceum type strain (SMP-2).</title>
        <authorList>
            <consortium name="US DOE Joint Genome Institute (JGI-PGF)"/>
            <person name="Ivanova N."/>
            <person name="Daum C."/>
            <person name="Lang E."/>
            <person name="Abt B."/>
            <person name="Kopitz M."/>
            <person name="Saunders E."/>
            <person name="Lapidus A."/>
            <person name="Lucas S."/>
            <person name="Glavina Del Rio T."/>
            <person name="Nolan M."/>
            <person name="Tice H."/>
            <person name="Copeland A."/>
            <person name="Cheng J.F."/>
            <person name="Chen F."/>
            <person name="Bruce D."/>
            <person name="Goodwin L."/>
            <person name="Pitluck S."/>
            <person name="Mavromatis K."/>
            <person name="Pati A."/>
            <person name="Mikhailova N."/>
            <person name="Chen A."/>
            <person name="Palaniappan K."/>
            <person name="Land M."/>
            <person name="Hauser L."/>
            <person name="Chang Y.J."/>
            <person name="Jeffries C.D."/>
            <person name="Detter J.C."/>
            <person name="Brettin T."/>
            <person name="Rohde M."/>
            <person name="Goker M."/>
            <person name="Bristow J."/>
            <person name="Markowitz V."/>
            <person name="Eisen J.A."/>
            <person name="Hugenholtz P."/>
            <person name="Kyrpides N.C."/>
            <person name="Klenk H.P."/>
        </authorList>
    </citation>
    <scope>NUCLEOTIDE SEQUENCE [LARGE SCALE GENOMIC DNA]</scope>
    <source>
        <strain evidence="2">DSM 14365 / CIP 107738 / JCM 11303 / AJ 13395 / SMP-2</strain>
    </source>
</reference>
<proteinExistence type="predicted"/>
<accession>D0LJZ0</accession>
<dbReference type="EMBL" id="CP001804">
    <property type="protein sequence ID" value="ACY18497.1"/>
    <property type="molecule type" value="Genomic_DNA"/>
</dbReference>
<sequence length="87" mass="9719">MYYTSRMESLMVQVTKTLPQPCVSTLPARAPAGLFDETLSFGIGTSPKRYEMLRTWSSPMRIPSDLRFTPAILMADGIGTSPRKEFS</sequence>
<gene>
    <name evidence="1" type="ordered locus">Hoch_6022</name>
</gene>
<dbReference type="HOGENOM" id="CLU_2479019_0_0_7"/>
<dbReference type="KEGG" id="hoh:Hoch_6022"/>
<keyword evidence="2" id="KW-1185">Reference proteome</keyword>